<dbReference type="Pfam" id="PF00883">
    <property type="entry name" value="Peptidase_M17"/>
    <property type="match status" value="1"/>
</dbReference>
<keyword evidence="3" id="KW-0645">Protease</keyword>
<dbReference type="PANTHER" id="PTHR11963:SF20">
    <property type="entry name" value="PEPTIDASE B"/>
    <property type="match status" value="1"/>
</dbReference>
<comment type="similarity">
    <text evidence="1">Belongs to the peptidase M17 family.</text>
</comment>
<dbReference type="PROSITE" id="PS00631">
    <property type="entry name" value="CYTOSOL_AP"/>
    <property type="match status" value="1"/>
</dbReference>
<gene>
    <name evidence="7" type="ORF">L2764_14310</name>
</gene>
<evidence type="ECO:0000313" key="8">
    <source>
        <dbReference type="Proteomes" id="UP001203423"/>
    </source>
</evidence>
<dbReference type="SUPFAM" id="SSF53187">
    <property type="entry name" value="Zn-dependent exopeptidases"/>
    <property type="match status" value="1"/>
</dbReference>
<dbReference type="InterPro" id="IPR011356">
    <property type="entry name" value="Leucine_aapep/pepB"/>
</dbReference>
<dbReference type="GO" id="GO:0004177">
    <property type="term" value="F:aminopeptidase activity"/>
    <property type="evidence" value="ECO:0007669"/>
    <property type="project" value="UniProtKB-KW"/>
</dbReference>
<evidence type="ECO:0000313" key="7">
    <source>
        <dbReference type="EMBL" id="MCL1125617.1"/>
    </source>
</evidence>
<evidence type="ECO:0000256" key="3">
    <source>
        <dbReference type="ARBA" id="ARBA00022670"/>
    </source>
</evidence>
<dbReference type="InterPro" id="IPR000819">
    <property type="entry name" value="Peptidase_M17_C"/>
</dbReference>
<feature type="domain" description="Cytosol aminopeptidase" evidence="6">
    <location>
        <begin position="321"/>
        <end position="328"/>
    </location>
</feature>
<keyword evidence="2 7" id="KW-0031">Aminopeptidase</keyword>
<organism evidence="7 8">
    <name type="scientific">Shewanella surugensis</name>
    <dbReference type="NCBI Taxonomy" id="212020"/>
    <lineage>
        <taxon>Bacteria</taxon>
        <taxon>Pseudomonadati</taxon>
        <taxon>Pseudomonadota</taxon>
        <taxon>Gammaproteobacteria</taxon>
        <taxon>Alteromonadales</taxon>
        <taxon>Shewanellaceae</taxon>
        <taxon>Shewanella</taxon>
    </lineage>
</organism>
<keyword evidence="4" id="KW-0378">Hydrolase</keyword>
<protein>
    <submittedName>
        <fullName evidence="7">Leucyl aminopeptidase family protein</fullName>
    </submittedName>
</protein>
<keyword evidence="5" id="KW-0464">Manganese</keyword>
<reference evidence="7 8" key="1">
    <citation type="submission" date="2022-01" db="EMBL/GenBank/DDBJ databases">
        <title>Whole genome-based taxonomy of the Shewanellaceae.</title>
        <authorList>
            <person name="Martin-Rodriguez A.J."/>
        </authorList>
    </citation>
    <scope>NUCLEOTIDE SEQUENCE [LARGE SCALE GENOMIC DNA]</scope>
    <source>
        <strain evidence="7 8">DSM 17177</strain>
    </source>
</reference>
<evidence type="ECO:0000256" key="1">
    <source>
        <dbReference type="ARBA" id="ARBA00009528"/>
    </source>
</evidence>
<evidence type="ECO:0000259" key="6">
    <source>
        <dbReference type="PROSITE" id="PS00631"/>
    </source>
</evidence>
<dbReference type="Gene3D" id="3.40.630.10">
    <property type="entry name" value="Zn peptidases"/>
    <property type="match status" value="1"/>
</dbReference>
<name>A0ABT0LD39_9GAMM</name>
<evidence type="ECO:0000256" key="2">
    <source>
        <dbReference type="ARBA" id="ARBA00022438"/>
    </source>
</evidence>
<comment type="caution">
    <text evidence="7">The sequence shown here is derived from an EMBL/GenBank/DDBJ whole genome shotgun (WGS) entry which is preliminary data.</text>
</comment>
<proteinExistence type="inferred from homology"/>
<dbReference type="InterPro" id="IPR048816">
    <property type="entry name" value="Peptidase_M17_N_1"/>
</dbReference>
<dbReference type="PANTHER" id="PTHR11963">
    <property type="entry name" value="LEUCINE AMINOPEPTIDASE-RELATED"/>
    <property type="match status" value="1"/>
</dbReference>
<dbReference type="Pfam" id="PF21337">
    <property type="entry name" value="Peptidase_M17_N_1"/>
    <property type="match status" value="1"/>
</dbReference>
<evidence type="ECO:0000256" key="4">
    <source>
        <dbReference type="ARBA" id="ARBA00022801"/>
    </source>
</evidence>
<dbReference type="CDD" id="cd00433">
    <property type="entry name" value="Peptidase_M17"/>
    <property type="match status" value="1"/>
</dbReference>
<evidence type="ECO:0000256" key="5">
    <source>
        <dbReference type="ARBA" id="ARBA00023211"/>
    </source>
</evidence>
<dbReference type="InterPro" id="IPR043472">
    <property type="entry name" value="Macro_dom-like"/>
</dbReference>
<accession>A0ABT0LD39</accession>
<dbReference type="PRINTS" id="PR00481">
    <property type="entry name" value="LAMNOPPTDASE"/>
</dbReference>
<keyword evidence="8" id="KW-1185">Reference proteome</keyword>
<sequence>MNTSSLNTAEHAVKSALIIGPVDGMASAHSAPIPLHIFTPNAFESWLKSQPQFTQTWLNHHQIDKQGHCLIPNSEGNITQAVFVTEQADSFWACGELVNQLPSGQYAIQGNPEQIEKAAFSWGLGGYRFERYKQSNKSLPQLMVPNDEIAAKANRFIRATSLTRDLINTPAGDMMPQHLNDTLSQMADEFGGQLTQIVGDELLEQNYPTIHMVGRASVHAPQLLDFTWGDINAPQITLVGKGVCFDSGGLDLKPGAGMRLMKKDMGGAAHVIGLAQLIMAHQLPIRLRVLVPAVENAVSANAFRPGDVITTRHGISVEIDNTDAEGRLVLCDALSEANHDKPEMIIDFATLTGAMRVALGTELPGFFSNNDALAQGITQSGLEMEDPVWRMPLHQAYKDLLNSDVADLSNCATSPFGGAITAALYLQDFVDKEIHWAHFDVMAWNNRKLPGRPVGGEAFGIRAVFAYLQSQYKK</sequence>
<dbReference type="Gene3D" id="3.40.220.10">
    <property type="entry name" value="Leucine Aminopeptidase, subunit E, domain 1"/>
    <property type="match status" value="1"/>
</dbReference>
<dbReference type="EMBL" id="JAKIKS010000054">
    <property type="protein sequence ID" value="MCL1125617.1"/>
    <property type="molecule type" value="Genomic_DNA"/>
</dbReference>
<dbReference type="Proteomes" id="UP001203423">
    <property type="component" value="Unassembled WGS sequence"/>
</dbReference>